<feature type="domain" description="Ig-like" evidence="6">
    <location>
        <begin position="49"/>
        <end position="129"/>
    </location>
</feature>
<dbReference type="InterPro" id="IPR003598">
    <property type="entry name" value="Ig_sub2"/>
</dbReference>
<evidence type="ECO:0000256" key="1">
    <source>
        <dbReference type="ARBA" id="ARBA00022729"/>
    </source>
</evidence>
<evidence type="ECO:0000256" key="4">
    <source>
        <dbReference type="ARBA" id="ARBA00023319"/>
    </source>
</evidence>
<evidence type="ECO:0000256" key="5">
    <source>
        <dbReference type="SAM" id="MobiDB-lite"/>
    </source>
</evidence>
<proteinExistence type="predicted"/>
<dbReference type="InterPro" id="IPR051170">
    <property type="entry name" value="Neural/epithelial_adhesion"/>
</dbReference>
<evidence type="ECO:0000256" key="3">
    <source>
        <dbReference type="ARBA" id="ARBA00023157"/>
    </source>
</evidence>
<dbReference type="PROSITE" id="PS50835">
    <property type="entry name" value="IG_LIKE"/>
    <property type="match status" value="3"/>
</dbReference>
<keyword evidence="3" id="KW-1015">Disulfide bond</keyword>
<dbReference type="InterPro" id="IPR003599">
    <property type="entry name" value="Ig_sub"/>
</dbReference>
<evidence type="ECO:0000313" key="8">
    <source>
        <dbReference type="RefSeq" id="XP_022330266.1"/>
    </source>
</evidence>
<dbReference type="Gene3D" id="2.60.40.10">
    <property type="entry name" value="Immunoglobulins"/>
    <property type="match status" value="3"/>
</dbReference>
<dbReference type="OrthoDB" id="6089433at2759"/>
<gene>
    <name evidence="8" type="primary">LOC111128743</name>
</gene>
<dbReference type="SMART" id="SM00408">
    <property type="entry name" value="IGc2"/>
    <property type="match status" value="3"/>
</dbReference>
<dbReference type="InterPro" id="IPR013098">
    <property type="entry name" value="Ig_I-set"/>
</dbReference>
<dbReference type="InterPro" id="IPR013783">
    <property type="entry name" value="Ig-like_fold"/>
</dbReference>
<keyword evidence="2" id="KW-0677">Repeat</keyword>
<evidence type="ECO:0000313" key="7">
    <source>
        <dbReference type="Proteomes" id="UP000694844"/>
    </source>
</evidence>
<accession>A0A8B8DTF4</accession>
<dbReference type="SMART" id="SM00409">
    <property type="entry name" value="IG"/>
    <property type="match status" value="3"/>
</dbReference>
<feature type="domain" description="Ig-like" evidence="6">
    <location>
        <begin position="136"/>
        <end position="220"/>
    </location>
</feature>
<dbReference type="GO" id="GO:0043005">
    <property type="term" value="C:neuron projection"/>
    <property type="evidence" value="ECO:0007669"/>
    <property type="project" value="TreeGrafter"/>
</dbReference>
<evidence type="ECO:0000259" key="6">
    <source>
        <dbReference type="PROSITE" id="PS50835"/>
    </source>
</evidence>
<dbReference type="InterPro" id="IPR036179">
    <property type="entry name" value="Ig-like_dom_sf"/>
</dbReference>
<dbReference type="PANTHER" id="PTHR12231">
    <property type="entry name" value="CTX-RELATED TYPE I TRANSMEMBRANE PROTEIN"/>
    <property type="match status" value="1"/>
</dbReference>
<dbReference type="SUPFAM" id="SSF48726">
    <property type="entry name" value="Immunoglobulin"/>
    <property type="match status" value="3"/>
</dbReference>
<name>A0A8B8DTF4_CRAVI</name>
<protein>
    <submittedName>
        <fullName evidence="8">Limbic system-associated membrane protein-like</fullName>
    </submittedName>
</protein>
<organism evidence="7 8">
    <name type="scientific">Crassostrea virginica</name>
    <name type="common">Eastern oyster</name>
    <dbReference type="NCBI Taxonomy" id="6565"/>
    <lineage>
        <taxon>Eukaryota</taxon>
        <taxon>Metazoa</taxon>
        <taxon>Spiralia</taxon>
        <taxon>Lophotrochozoa</taxon>
        <taxon>Mollusca</taxon>
        <taxon>Bivalvia</taxon>
        <taxon>Autobranchia</taxon>
        <taxon>Pteriomorphia</taxon>
        <taxon>Ostreida</taxon>
        <taxon>Ostreoidea</taxon>
        <taxon>Ostreidae</taxon>
        <taxon>Crassostrea</taxon>
    </lineage>
</organism>
<feature type="compositionally biased region" description="Low complexity" evidence="5">
    <location>
        <begin position="323"/>
        <end position="403"/>
    </location>
</feature>
<sequence>MWYKIDCNLEYFINPLCLHKGWNYQKFRTGTDGQLWLDTAPIRQRVRAGDTTVLGCTVENLGNSVVRWFGPGQSLLFSGVTAVSSDRRFSLARPYSSYWNLVIKHVKVGDQGIYRCQVQYPVTLTREITLEVQVAPQILPSSSSENQQVKEGSEVTIYCDATGFPSPKIMWHLIQDGKSKQLDTGEQLLLSNISREQTGVYRCTAINGVTPSASWDIKVEVEYAPTIIVKTPELSQERGKSAVLECTVVGFPRGQNYWRKDGNVLIRDWNYDPQDIQQNSTTTVMNLLIKQVEPPQGYGVYYCVAENQHGEVTGNVTLHEITTTTTTTTPSPTTVTTTTTTTSTSTTTTTQSTTESTTRVSTLTPVRSSSAPSSLTSTQRPAATPSVSTRSPTTPVNPTTTSSYQPVVTSGPGYEINPGTQDNNAGVVSRPVKALIVLVATTFFIL</sequence>
<reference evidence="8" key="1">
    <citation type="submission" date="2025-08" db="UniProtKB">
        <authorList>
            <consortium name="RefSeq"/>
        </authorList>
    </citation>
    <scope>IDENTIFICATION</scope>
    <source>
        <tissue evidence="8">Whole sample</tissue>
    </source>
</reference>
<dbReference type="AlphaFoldDB" id="A0A8B8DTF4"/>
<dbReference type="Pfam" id="PF07679">
    <property type="entry name" value="I-set"/>
    <property type="match status" value="1"/>
</dbReference>
<keyword evidence="7" id="KW-1185">Reference proteome</keyword>
<dbReference type="Proteomes" id="UP000694844">
    <property type="component" value="Chromosome 4"/>
</dbReference>
<dbReference type="InterPro" id="IPR007110">
    <property type="entry name" value="Ig-like_dom"/>
</dbReference>
<dbReference type="GeneID" id="111128743"/>
<dbReference type="RefSeq" id="XP_022330266.1">
    <property type="nucleotide sequence ID" value="XM_022474558.1"/>
</dbReference>
<evidence type="ECO:0000256" key="2">
    <source>
        <dbReference type="ARBA" id="ARBA00022737"/>
    </source>
</evidence>
<dbReference type="KEGG" id="cvn:111128743"/>
<keyword evidence="4" id="KW-0393">Immunoglobulin domain</keyword>
<feature type="region of interest" description="Disordered" evidence="5">
    <location>
        <begin position="323"/>
        <end position="412"/>
    </location>
</feature>
<dbReference type="PANTHER" id="PTHR12231:SF253">
    <property type="entry name" value="DPR-INTERACTING PROTEIN ETA, ISOFORM B-RELATED"/>
    <property type="match status" value="1"/>
</dbReference>
<feature type="domain" description="Ig-like" evidence="6">
    <location>
        <begin position="225"/>
        <end position="319"/>
    </location>
</feature>
<keyword evidence="1" id="KW-0732">Signal</keyword>
<dbReference type="Pfam" id="PF13927">
    <property type="entry name" value="Ig_3"/>
    <property type="match status" value="2"/>
</dbReference>